<protein>
    <submittedName>
        <fullName evidence="1">Uncharacterized protein</fullName>
    </submittedName>
</protein>
<dbReference type="Proteomes" id="UP000244960">
    <property type="component" value="Chromosome I"/>
</dbReference>
<sequence length="46" mass="5226">MNLRIENILNAEADTPDKFCYMDKDKKLGCKKSSSLLKNSSQVYGK</sequence>
<dbReference type="EMBL" id="LS398547">
    <property type="protein sequence ID" value="SPR09045.1"/>
    <property type="molecule type" value="Genomic_DNA"/>
</dbReference>
<name>A0A2U3R751_ORITS</name>
<gene>
    <name evidence="1" type="ORF">UT176_01460</name>
</gene>
<organism evidence="1 2">
    <name type="scientific">Orientia tsutsugamushi</name>
    <name type="common">Rickettsia tsutsugamushi</name>
    <dbReference type="NCBI Taxonomy" id="784"/>
    <lineage>
        <taxon>Bacteria</taxon>
        <taxon>Pseudomonadati</taxon>
        <taxon>Pseudomonadota</taxon>
        <taxon>Alphaproteobacteria</taxon>
        <taxon>Rickettsiales</taxon>
        <taxon>Rickettsiaceae</taxon>
        <taxon>Rickettsieae</taxon>
        <taxon>Orientia</taxon>
    </lineage>
</organism>
<evidence type="ECO:0000313" key="2">
    <source>
        <dbReference type="Proteomes" id="UP000244960"/>
    </source>
</evidence>
<proteinExistence type="predicted"/>
<accession>A0A2U3R751</accession>
<reference evidence="2" key="1">
    <citation type="submission" date="2018-03" db="EMBL/GenBank/DDBJ databases">
        <authorList>
            <person name="Batty M. E."/>
            <person name="Batty M E."/>
        </authorList>
    </citation>
    <scope>NUCLEOTIDE SEQUENCE [LARGE SCALE GENOMIC DNA]</scope>
</reference>
<dbReference type="AlphaFoldDB" id="A0A2U3R751"/>
<evidence type="ECO:0000313" key="1">
    <source>
        <dbReference type="EMBL" id="SPR09045.1"/>
    </source>
</evidence>